<dbReference type="GO" id="GO:0046872">
    <property type="term" value="F:metal ion binding"/>
    <property type="evidence" value="ECO:0007669"/>
    <property type="project" value="UniProtKB-KW"/>
</dbReference>
<evidence type="ECO:0000256" key="3">
    <source>
        <dbReference type="PIRSR" id="PIRSR603782-1"/>
    </source>
</evidence>
<feature type="binding site" evidence="3">
    <location>
        <position position="79"/>
    </location>
    <ligand>
        <name>Cu cation</name>
        <dbReference type="ChEBI" id="CHEBI:23378"/>
    </ligand>
</feature>
<evidence type="ECO:0000313" key="6">
    <source>
        <dbReference type="EMBL" id="BDX04562.1"/>
    </source>
</evidence>
<protein>
    <submittedName>
        <fullName evidence="6">Photosynthetic protein synthase I</fullName>
    </submittedName>
</protein>
<keyword evidence="3" id="KW-0479">Metal-binding</keyword>
<name>A0AA48KQ00_9ALTE</name>
<dbReference type="EMBL" id="AP027272">
    <property type="protein sequence ID" value="BDX04562.1"/>
    <property type="molecule type" value="Genomic_DNA"/>
</dbReference>
<dbReference type="InterPro" id="IPR003782">
    <property type="entry name" value="SCO1/SenC"/>
</dbReference>
<comment type="similarity">
    <text evidence="1">Belongs to the SCO1/2 family.</text>
</comment>
<keyword evidence="7" id="KW-1185">Reference proteome</keyword>
<dbReference type="SUPFAM" id="SSF52833">
    <property type="entry name" value="Thioredoxin-like"/>
    <property type="match status" value="1"/>
</dbReference>
<dbReference type="Pfam" id="PF02630">
    <property type="entry name" value="SCO1-SenC"/>
    <property type="match status" value="1"/>
</dbReference>
<organism evidence="6 7">
    <name type="scientific">Planctobacterium marinum</name>
    <dbReference type="NCBI Taxonomy" id="1631968"/>
    <lineage>
        <taxon>Bacteria</taxon>
        <taxon>Pseudomonadati</taxon>
        <taxon>Pseudomonadota</taxon>
        <taxon>Gammaproteobacteria</taxon>
        <taxon>Alteromonadales</taxon>
        <taxon>Alteromonadaceae</taxon>
        <taxon>Planctobacterium</taxon>
    </lineage>
</organism>
<reference evidence="6" key="1">
    <citation type="submission" date="2023-01" db="EMBL/GenBank/DDBJ databases">
        <title>Complete genome sequence of Planctobacterium marinum strain Dej080120_11.</title>
        <authorList>
            <person name="Ueki S."/>
            <person name="Maruyama F."/>
        </authorList>
    </citation>
    <scope>NUCLEOTIDE SEQUENCE</scope>
    <source>
        <strain evidence="6">Dej080120_11</strain>
    </source>
</reference>
<sequence length="211" mass="23325">MKQNLVIGLCALLALAAGIWGALNVAPPKTPNYAQMYPAPRILHESELTAHDGSTITPAWFKEQWTLVFVGYTWCPDICPTTLAELKGIYPDLQAISSEYPVKVLFVSVDPGRDDVPRLNEYIQFFHEDFYAATAEHKQLFPLVRSMGMAYAIAESTDKPDYLVDHSASIAIINPDAHLVGRFKPDYQPGELAISDGQQILADLPILIGSH</sequence>
<keyword evidence="2 3" id="KW-0186">Copper</keyword>
<keyword evidence="4" id="KW-1015">Disulfide bond</keyword>
<evidence type="ECO:0000256" key="2">
    <source>
        <dbReference type="ARBA" id="ARBA00023008"/>
    </source>
</evidence>
<dbReference type="InterPro" id="IPR036249">
    <property type="entry name" value="Thioredoxin-like_sf"/>
</dbReference>
<feature type="disulfide bond" description="Redox-active" evidence="4">
    <location>
        <begin position="75"/>
        <end position="79"/>
    </location>
</feature>
<evidence type="ECO:0000313" key="7">
    <source>
        <dbReference type="Proteomes" id="UP001333710"/>
    </source>
</evidence>
<gene>
    <name evidence="6" type="ORF">MACH26_00830</name>
</gene>
<evidence type="ECO:0000256" key="1">
    <source>
        <dbReference type="ARBA" id="ARBA00010996"/>
    </source>
</evidence>
<feature type="domain" description="Thioredoxin" evidence="5">
    <location>
        <begin position="37"/>
        <end position="209"/>
    </location>
</feature>
<dbReference type="CDD" id="cd02968">
    <property type="entry name" value="SCO"/>
    <property type="match status" value="1"/>
</dbReference>
<dbReference type="PROSITE" id="PS51352">
    <property type="entry name" value="THIOREDOXIN_2"/>
    <property type="match status" value="1"/>
</dbReference>
<dbReference type="InterPro" id="IPR013766">
    <property type="entry name" value="Thioredoxin_domain"/>
</dbReference>
<dbReference type="PANTHER" id="PTHR12151:SF25">
    <property type="entry name" value="LINALOOL DEHYDRATASE_ISOMERASE DOMAIN-CONTAINING PROTEIN"/>
    <property type="match status" value="1"/>
</dbReference>
<dbReference type="AlphaFoldDB" id="A0AA48KQ00"/>
<feature type="binding site" evidence="3">
    <location>
        <position position="75"/>
    </location>
    <ligand>
        <name>Cu cation</name>
        <dbReference type="ChEBI" id="CHEBI:23378"/>
    </ligand>
</feature>
<evidence type="ECO:0000259" key="5">
    <source>
        <dbReference type="PROSITE" id="PS51352"/>
    </source>
</evidence>
<proteinExistence type="inferred from homology"/>
<accession>A0AA48KQ00</accession>
<dbReference type="Proteomes" id="UP001333710">
    <property type="component" value="Chromosome"/>
</dbReference>
<dbReference type="RefSeq" id="WP_338290343.1">
    <property type="nucleotide sequence ID" value="NZ_AP027272.1"/>
</dbReference>
<feature type="binding site" evidence="3">
    <location>
        <position position="166"/>
    </location>
    <ligand>
        <name>Cu cation</name>
        <dbReference type="ChEBI" id="CHEBI:23378"/>
    </ligand>
</feature>
<dbReference type="Gene3D" id="3.40.30.10">
    <property type="entry name" value="Glutaredoxin"/>
    <property type="match status" value="1"/>
</dbReference>
<evidence type="ECO:0000256" key="4">
    <source>
        <dbReference type="PIRSR" id="PIRSR603782-2"/>
    </source>
</evidence>
<dbReference type="PANTHER" id="PTHR12151">
    <property type="entry name" value="ELECTRON TRANSPORT PROTIN SCO1/SENC FAMILY MEMBER"/>
    <property type="match status" value="1"/>
</dbReference>
<dbReference type="KEGG" id="pmaw:MACH26_00830"/>